<evidence type="ECO:0000313" key="2">
    <source>
        <dbReference type="Proteomes" id="UP000003684"/>
    </source>
</evidence>
<dbReference type="EMBL" id="ADFT01000018">
    <property type="protein sequence ID" value="EFB62359.1"/>
    <property type="molecule type" value="Genomic_DNA"/>
</dbReference>
<dbReference type="AlphaFoldDB" id="D1YJ90"/>
<evidence type="ECO:0000313" key="1">
    <source>
        <dbReference type="EMBL" id="EFB62359.1"/>
    </source>
</evidence>
<evidence type="ECO:0008006" key="3">
    <source>
        <dbReference type="Google" id="ProtNLM"/>
    </source>
</evidence>
<organism evidence="1 2">
    <name type="scientific">Lactobacillus gasseri 224-1</name>
    <dbReference type="NCBI Taxonomy" id="679196"/>
    <lineage>
        <taxon>Bacteria</taxon>
        <taxon>Bacillati</taxon>
        <taxon>Bacillota</taxon>
        <taxon>Bacilli</taxon>
        <taxon>Lactobacillales</taxon>
        <taxon>Lactobacillaceae</taxon>
        <taxon>Lactobacillus</taxon>
    </lineage>
</organism>
<accession>D1YJ90</accession>
<sequence length="39" mass="5141">MYQRQTCWYYQTNFNFYDQKDIFKPMKTKKNGYRYYSYK</sequence>
<protein>
    <recommendedName>
        <fullName evidence="3">HTH merR-type domain-containing protein</fullName>
    </recommendedName>
</protein>
<comment type="caution">
    <text evidence="1">The sequence shown here is derived from an EMBL/GenBank/DDBJ whole genome shotgun (WGS) entry which is preliminary data.</text>
</comment>
<dbReference type="Proteomes" id="UP000003684">
    <property type="component" value="Unassembled WGS sequence"/>
</dbReference>
<gene>
    <name evidence="1" type="ORF">HMPREF9209_0996</name>
</gene>
<name>D1YJ90_LACGS</name>
<proteinExistence type="predicted"/>
<reference evidence="1 2" key="1">
    <citation type="submission" date="2009-12" db="EMBL/GenBank/DDBJ databases">
        <title>Genome Sequence of Lactobacillus gasseri 224-1.</title>
        <authorList>
            <person name="Durkin A.S."/>
            <person name="Madupu R."/>
            <person name="Torralba M."/>
            <person name="Methe B."/>
            <person name="Sutton G."/>
            <person name="Strausberg R.L."/>
            <person name="Nelson K.E."/>
        </authorList>
    </citation>
    <scope>NUCLEOTIDE SEQUENCE [LARGE SCALE GENOMIC DNA]</scope>
    <source>
        <strain evidence="1 2">224-1</strain>
    </source>
</reference>